<sequence length="137" mass="15082">MSVHFDPGAAVAAPIARRRERGRRAYLSGCAAEERVMEAYQSSGMRVAARRWRGGGGEIDLVMRAGDRLIFVEVKAARDFDTAARSLGAAQMRRIRTAASVYADREADGELTDMRFDAALVNGRGEIRIVENAFVDF</sequence>
<comment type="similarity">
    <text evidence="1 2">Belongs to the UPF0102 family.</text>
</comment>
<name>A0A7C9MAA7_9RHOB</name>
<dbReference type="Pfam" id="PF02021">
    <property type="entry name" value="UPF0102"/>
    <property type="match status" value="1"/>
</dbReference>
<dbReference type="PANTHER" id="PTHR34039:SF1">
    <property type="entry name" value="UPF0102 PROTEIN YRAN"/>
    <property type="match status" value="1"/>
</dbReference>
<comment type="caution">
    <text evidence="3">The sequence shown here is derived from an EMBL/GenBank/DDBJ whole genome shotgun (WGS) entry which is preliminary data.</text>
</comment>
<organism evidence="3 4">
    <name type="scientific">Sediminimonas qiaohouensis</name>
    <dbReference type="NCBI Taxonomy" id="552061"/>
    <lineage>
        <taxon>Bacteria</taxon>
        <taxon>Pseudomonadati</taxon>
        <taxon>Pseudomonadota</taxon>
        <taxon>Alphaproteobacteria</taxon>
        <taxon>Rhodobacterales</taxon>
        <taxon>Roseobacteraceae</taxon>
        <taxon>Sediminimonas</taxon>
    </lineage>
</organism>
<accession>A0A7C9MAA7</accession>
<dbReference type="GO" id="GO:0003676">
    <property type="term" value="F:nucleic acid binding"/>
    <property type="evidence" value="ECO:0007669"/>
    <property type="project" value="InterPro"/>
</dbReference>
<proteinExistence type="inferred from homology"/>
<dbReference type="EMBL" id="VENJ01000018">
    <property type="protein sequence ID" value="MTJ05401.1"/>
    <property type="molecule type" value="Genomic_DNA"/>
</dbReference>
<dbReference type="SUPFAM" id="SSF52980">
    <property type="entry name" value="Restriction endonuclease-like"/>
    <property type="match status" value="1"/>
</dbReference>
<evidence type="ECO:0000313" key="4">
    <source>
        <dbReference type="Proteomes" id="UP000483078"/>
    </source>
</evidence>
<dbReference type="Proteomes" id="UP000483078">
    <property type="component" value="Unassembled WGS sequence"/>
</dbReference>
<dbReference type="AlphaFoldDB" id="A0A7C9MAA7"/>
<dbReference type="PANTHER" id="PTHR34039">
    <property type="entry name" value="UPF0102 PROTEIN YRAN"/>
    <property type="match status" value="1"/>
</dbReference>
<dbReference type="Gene3D" id="3.40.1350.10">
    <property type="match status" value="1"/>
</dbReference>
<protein>
    <recommendedName>
        <fullName evidence="2">UPF0102 protein FH759_12005</fullName>
    </recommendedName>
</protein>
<evidence type="ECO:0000256" key="2">
    <source>
        <dbReference type="HAMAP-Rule" id="MF_00048"/>
    </source>
</evidence>
<gene>
    <name evidence="3" type="ORF">FH759_12005</name>
</gene>
<evidence type="ECO:0000313" key="3">
    <source>
        <dbReference type="EMBL" id="MTJ05401.1"/>
    </source>
</evidence>
<dbReference type="InterPro" id="IPR011856">
    <property type="entry name" value="tRNA_endonuc-like_dom_sf"/>
</dbReference>
<dbReference type="InterPro" id="IPR011335">
    <property type="entry name" value="Restrct_endonuc-II-like"/>
</dbReference>
<evidence type="ECO:0000256" key="1">
    <source>
        <dbReference type="ARBA" id="ARBA00006738"/>
    </source>
</evidence>
<dbReference type="InterPro" id="IPR003509">
    <property type="entry name" value="UPF0102_YraN-like"/>
</dbReference>
<dbReference type="RefSeq" id="WP_273250193.1">
    <property type="nucleotide sequence ID" value="NZ_VENJ01000018.1"/>
</dbReference>
<dbReference type="HAMAP" id="MF_00048">
    <property type="entry name" value="UPF0102"/>
    <property type="match status" value="1"/>
</dbReference>
<reference evidence="3 4" key="1">
    <citation type="submission" date="2019-06" db="EMBL/GenBank/DDBJ databases">
        <title>Enrichment of Autotrophic Halophilic Microorganisms from Red Sea Brine Pool Using Microbial Electrosynthesis System.</title>
        <authorList>
            <person name="Alqahtani M.F."/>
            <person name="Bajracharya S."/>
            <person name="Katuri K.P."/>
            <person name="Ali M."/>
            <person name="Saikaly P.E."/>
        </authorList>
    </citation>
    <scope>NUCLEOTIDE SEQUENCE [LARGE SCALE GENOMIC DNA]</scope>
    <source>
        <strain evidence="3">MES6</strain>
    </source>
</reference>